<keyword evidence="4" id="KW-0472">Membrane</keyword>
<dbReference type="InterPro" id="IPR055217">
    <property type="entry name" value="TPR_EMC2"/>
</dbReference>
<name>A0A3A2Z7M3_9EURO</name>
<dbReference type="InterPro" id="IPR039856">
    <property type="entry name" value="EMC2-like"/>
</dbReference>
<gene>
    <name evidence="6" type="ORF">PHISCL_08778</name>
</gene>
<accession>A0A3A2Z7M3</accession>
<dbReference type="PROSITE" id="PS50005">
    <property type="entry name" value="TPR"/>
    <property type="match status" value="1"/>
</dbReference>
<protein>
    <recommendedName>
        <fullName evidence="4">ER membrane protein complex subunit 2</fullName>
    </recommendedName>
</protein>
<evidence type="ECO:0000256" key="1">
    <source>
        <dbReference type="ARBA" id="ARBA00022737"/>
    </source>
</evidence>
<keyword evidence="4" id="KW-0256">Endoplasmic reticulum</keyword>
<evidence type="ECO:0000256" key="3">
    <source>
        <dbReference type="PROSITE-ProRule" id="PRU00339"/>
    </source>
</evidence>
<keyword evidence="1" id="KW-0677">Repeat</keyword>
<evidence type="ECO:0000256" key="2">
    <source>
        <dbReference type="ARBA" id="ARBA00022803"/>
    </source>
</evidence>
<keyword evidence="7" id="KW-1185">Reference proteome</keyword>
<comment type="subcellular location">
    <subcellularLocation>
        <location evidence="4">Endoplasmic reticulum membrane</location>
        <topology evidence="4">Peripheral membrane protein</topology>
        <orientation evidence="4">Cytoplasmic side</orientation>
    </subcellularLocation>
</comment>
<dbReference type="SMART" id="SM00028">
    <property type="entry name" value="TPR"/>
    <property type="match status" value="1"/>
</dbReference>
<dbReference type="STRING" id="2070753.A0A3A2Z7M3"/>
<dbReference type="PANTHER" id="PTHR12760">
    <property type="entry name" value="TETRATRICOPEPTIDE REPEAT PROTEIN"/>
    <property type="match status" value="1"/>
</dbReference>
<evidence type="ECO:0000259" key="5">
    <source>
        <dbReference type="Pfam" id="PF22890"/>
    </source>
</evidence>
<dbReference type="Pfam" id="PF22890">
    <property type="entry name" value="TPR_EMC2"/>
    <property type="match status" value="1"/>
</dbReference>
<dbReference type="GO" id="GO:0072546">
    <property type="term" value="C:EMC complex"/>
    <property type="evidence" value="ECO:0007669"/>
    <property type="project" value="UniProtKB-UniRule"/>
</dbReference>
<evidence type="ECO:0000313" key="6">
    <source>
        <dbReference type="EMBL" id="RJE18886.1"/>
    </source>
</evidence>
<dbReference type="InterPro" id="IPR019734">
    <property type="entry name" value="TPR_rpt"/>
</dbReference>
<comment type="function">
    <text evidence="4">Part of the endoplasmic reticulum membrane protein complex (EMC) that enables the energy-independent insertion into endoplasmic reticulum membranes of newly synthesized membrane proteins.</text>
</comment>
<organism evidence="6 7">
    <name type="scientific">Aspergillus sclerotialis</name>
    <dbReference type="NCBI Taxonomy" id="2070753"/>
    <lineage>
        <taxon>Eukaryota</taxon>
        <taxon>Fungi</taxon>
        <taxon>Dikarya</taxon>
        <taxon>Ascomycota</taxon>
        <taxon>Pezizomycotina</taxon>
        <taxon>Eurotiomycetes</taxon>
        <taxon>Eurotiomycetidae</taxon>
        <taxon>Eurotiales</taxon>
        <taxon>Aspergillaceae</taxon>
        <taxon>Aspergillus</taxon>
        <taxon>Aspergillus subgen. Polypaecilum</taxon>
    </lineage>
</organism>
<dbReference type="SUPFAM" id="SSF48452">
    <property type="entry name" value="TPR-like"/>
    <property type="match status" value="1"/>
</dbReference>
<dbReference type="Proteomes" id="UP000266188">
    <property type="component" value="Unassembled WGS sequence"/>
</dbReference>
<dbReference type="AlphaFoldDB" id="A0A3A2Z7M3"/>
<dbReference type="Gene3D" id="1.25.40.10">
    <property type="entry name" value="Tetratricopeptide repeat domain"/>
    <property type="match status" value="1"/>
</dbReference>
<keyword evidence="2 3" id="KW-0802">TPR repeat</keyword>
<dbReference type="OrthoDB" id="124397at2759"/>
<comment type="subunit">
    <text evidence="4">Component of the ER membrane protein complex (EMC).</text>
</comment>
<reference evidence="7" key="1">
    <citation type="submission" date="2017-02" db="EMBL/GenBank/DDBJ databases">
        <authorList>
            <person name="Tafer H."/>
            <person name="Lopandic K."/>
        </authorList>
    </citation>
    <scope>NUCLEOTIDE SEQUENCE [LARGE SCALE GENOMIC DNA]</scope>
    <source>
        <strain evidence="7">CBS 366.77</strain>
    </source>
</reference>
<dbReference type="InterPro" id="IPR011990">
    <property type="entry name" value="TPR-like_helical_dom_sf"/>
</dbReference>
<feature type="domain" description="EMC2 TPR-like" evidence="5">
    <location>
        <begin position="110"/>
        <end position="194"/>
    </location>
</feature>
<evidence type="ECO:0000313" key="7">
    <source>
        <dbReference type="Proteomes" id="UP000266188"/>
    </source>
</evidence>
<evidence type="ECO:0000256" key="4">
    <source>
        <dbReference type="RuleBase" id="RU367091"/>
    </source>
</evidence>
<comment type="caution">
    <text evidence="6">The sequence shown here is derived from an EMBL/GenBank/DDBJ whole genome shotgun (WGS) entry which is preliminary data.</text>
</comment>
<sequence length="325" mass="35936">MACSSSGHCRAKHSTDMVSTLYLSQQAPSILDRRLTSKSSVQPLTIPGCEHLEEQETVEKLFVACLQTGDDKSALLCFEHLTQCFGLSNERVTGLRGLYEEAIAEDDTGLENCLQKYNKLLQENPVNVPILKRRVALLRSMSRIADAIAALIEFIDAIPTDAEAWCELADLYQSQGMSSQAIFCLEEALLIAPNAWNILAQLGEVLYITASSQEAETARKLLGRSISLFCRSIELCDDYLRGFYGLVLVSSTLLNSSDGPLHNSFNASVGDTPSKDHLKRLHAFARKKLWDILKSRLSLSQQEYGCSEGDLIAARELLDRLGDSK</sequence>
<comment type="similarity">
    <text evidence="4">Belongs to the EMC2 family.</text>
</comment>
<proteinExistence type="inferred from homology"/>
<dbReference type="EMBL" id="MVGC01000478">
    <property type="protein sequence ID" value="RJE18886.1"/>
    <property type="molecule type" value="Genomic_DNA"/>
</dbReference>
<feature type="repeat" description="TPR" evidence="3">
    <location>
        <begin position="162"/>
        <end position="195"/>
    </location>
</feature>